<dbReference type="RefSeq" id="WP_170822693.1">
    <property type="nucleotide sequence ID" value="NZ_JAAOXG010000039.1"/>
</dbReference>
<protein>
    <submittedName>
        <fullName evidence="4">DegT/DnrJ/EryC1/StrS family aminotransferase</fullName>
    </submittedName>
</protein>
<evidence type="ECO:0000313" key="5">
    <source>
        <dbReference type="Proteomes" id="UP000539052"/>
    </source>
</evidence>
<organism evidence="4 5">
    <name type="scientific">Lacrimispora defluvii</name>
    <dbReference type="NCBI Taxonomy" id="2719233"/>
    <lineage>
        <taxon>Bacteria</taxon>
        <taxon>Bacillati</taxon>
        <taxon>Bacillota</taxon>
        <taxon>Clostridia</taxon>
        <taxon>Lachnospirales</taxon>
        <taxon>Lachnospiraceae</taxon>
        <taxon>Lacrimispora</taxon>
    </lineage>
</organism>
<dbReference type="EMBL" id="JAAOXG010000039">
    <property type="protein sequence ID" value="NNJ31561.1"/>
    <property type="molecule type" value="Genomic_DNA"/>
</dbReference>
<dbReference type="InterPro" id="IPR015424">
    <property type="entry name" value="PyrdxlP-dep_Trfase"/>
</dbReference>
<evidence type="ECO:0000313" key="4">
    <source>
        <dbReference type="EMBL" id="NNJ31561.1"/>
    </source>
</evidence>
<dbReference type="PIRSF" id="PIRSF000390">
    <property type="entry name" value="PLP_StrS"/>
    <property type="match status" value="1"/>
</dbReference>
<dbReference type="Proteomes" id="UP000539052">
    <property type="component" value="Unassembled WGS sequence"/>
</dbReference>
<comment type="similarity">
    <text evidence="2 3">Belongs to the DegT/DnrJ/EryC1 family.</text>
</comment>
<reference evidence="4 5" key="1">
    <citation type="submission" date="2020-03" db="EMBL/GenBank/DDBJ databases">
        <title>Genome Sequence of industrial isolate, B5A.</title>
        <authorList>
            <person name="Sharma S."/>
            <person name="Patil P.B."/>
            <person name="Korpole S."/>
        </authorList>
    </citation>
    <scope>NUCLEOTIDE SEQUENCE [LARGE SCALE GENOMIC DNA]</scope>
    <source>
        <strain evidence="4 5">PI-S10-B5A</strain>
    </source>
</reference>
<keyword evidence="5" id="KW-1185">Reference proteome</keyword>
<dbReference type="InterPro" id="IPR000653">
    <property type="entry name" value="DegT/StrS_aminotransferase"/>
</dbReference>
<keyword evidence="4" id="KW-0808">Transferase</keyword>
<dbReference type="PANTHER" id="PTHR30244">
    <property type="entry name" value="TRANSAMINASE"/>
    <property type="match status" value="1"/>
</dbReference>
<comment type="caution">
    <text evidence="4">The sequence shown here is derived from an EMBL/GenBank/DDBJ whole genome shotgun (WGS) entry which is preliminary data.</text>
</comment>
<proteinExistence type="inferred from homology"/>
<accession>A0ABX1VYP5</accession>
<dbReference type="CDD" id="cd00616">
    <property type="entry name" value="AHBA_syn"/>
    <property type="match status" value="1"/>
</dbReference>
<gene>
    <name evidence="4" type="ORF">G9470_17440</name>
</gene>
<dbReference type="Gene3D" id="3.40.640.10">
    <property type="entry name" value="Type I PLP-dependent aspartate aminotransferase-like (Major domain)"/>
    <property type="match status" value="1"/>
</dbReference>
<dbReference type="SUPFAM" id="SSF53383">
    <property type="entry name" value="PLP-dependent transferases"/>
    <property type="match status" value="1"/>
</dbReference>
<evidence type="ECO:0000256" key="3">
    <source>
        <dbReference type="RuleBase" id="RU004508"/>
    </source>
</evidence>
<evidence type="ECO:0000256" key="1">
    <source>
        <dbReference type="ARBA" id="ARBA00022898"/>
    </source>
</evidence>
<dbReference type="GO" id="GO:0008483">
    <property type="term" value="F:transaminase activity"/>
    <property type="evidence" value="ECO:0007669"/>
    <property type="project" value="UniProtKB-KW"/>
</dbReference>
<keyword evidence="1 3" id="KW-0663">Pyridoxal phosphate</keyword>
<dbReference type="PANTHER" id="PTHR30244:SF9">
    <property type="entry name" value="PROTEIN RV3402C"/>
    <property type="match status" value="1"/>
</dbReference>
<evidence type="ECO:0000256" key="2">
    <source>
        <dbReference type="ARBA" id="ARBA00037999"/>
    </source>
</evidence>
<dbReference type="Pfam" id="PF01041">
    <property type="entry name" value="DegT_DnrJ_EryC1"/>
    <property type="match status" value="1"/>
</dbReference>
<sequence length="376" mass="42616">MIPNEKEILVTRASMPSYEEFIAEIKPIWETAWMTNMGEFHDRLKDQLKEYLKAENLLLFVNGHMALEMALQAMNLTGEVITTPFSFASTTHAIIRNNLTPVFCDIREDDYTIDADQIEALITDKTTAILPVHVYGNVCDVDKIESIAQKHNLKVIYDAAHAFGVEVNHRGIGTYGDASMFSFHATKVFNTIEGGAVTFKDPSLEILLNYLKNFGITGKESVEYIGGNAKMNEFQAAMGICNLRHVEENIEKRRLVSERYREHLQGVSGIRLNPIKQGISQNYAYFPVSFDGFALTRNLVYDLLASHNIFARKYFYPLITDFECYRERFSDLELPCARRAADSVLTLPLYADLPLEDVDRICQIILSAAKKGKQSV</sequence>
<dbReference type="InterPro" id="IPR015421">
    <property type="entry name" value="PyrdxlP-dep_Trfase_major"/>
</dbReference>
<name>A0ABX1VYP5_9FIRM</name>
<keyword evidence="4" id="KW-0032">Aminotransferase</keyword>